<comment type="function">
    <text evidence="1 7">Catalyzes the decarboxylation of orotidine 5'-monophosphate (OMP) to uridine 5'-monophosphate (UMP).</text>
</comment>
<feature type="binding site" evidence="7">
    <location>
        <position position="200"/>
    </location>
    <ligand>
        <name>substrate</name>
    </ligand>
</feature>
<sequence length="248" mass="25998">MRLDGHGDLAGVLTVSARHRLIVGLDVPTVQEAERVVSTLGDSISFYKIGYQLAFAGGLEFARDLAKEGKQVFLDMKLLDIDNTVASAVENIARMGMTMLTLHAYPKAMAAAVKAAEGSGLCLLGVTVLTSMDEQDLTDAGYEYDPHTLVLKRAEQARIVGMGGVVCSAEEASAVRGIVGPKMAIVTPGIRPAGADKGDQKRVMTPSDAIAAGSSHLVVARPIVKADDPKAAALAILAEMDEALAKQL</sequence>
<proteinExistence type="inferred from homology"/>
<dbReference type="SMART" id="SM00934">
    <property type="entry name" value="OMPdecase"/>
    <property type="match status" value="1"/>
</dbReference>
<dbReference type="SUPFAM" id="SSF51366">
    <property type="entry name" value="Ribulose-phoshate binding barrel"/>
    <property type="match status" value="1"/>
</dbReference>
<dbReference type="PANTHER" id="PTHR32119:SF2">
    <property type="entry name" value="OROTIDINE 5'-PHOSPHATE DECARBOXYLASE"/>
    <property type="match status" value="1"/>
</dbReference>
<keyword evidence="11" id="KW-1185">Reference proteome</keyword>
<dbReference type="EC" id="4.1.1.23" evidence="7"/>
<comment type="caution">
    <text evidence="10">The sequence shown here is derived from an EMBL/GenBank/DDBJ whole genome shotgun (WGS) entry which is preliminary data.</text>
</comment>
<dbReference type="PROSITE" id="PS00156">
    <property type="entry name" value="OMPDECASE"/>
    <property type="match status" value="1"/>
</dbReference>
<comment type="pathway">
    <text evidence="2 7 8">Pyrimidine metabolism; UMP biosynthesis via de novo pathway; UMP from orotate: step 2/2.</text>
</comment>
<dbReference type="Gene3D" id="3.20.20.70">
    <property type="entry name" value="Aldolase class I"/>
    <property type="match status" value="1"/>
</dbReference>
<keyword evidence="3 7" id="KW-0210">Decarboxylase</keyword>
<comment type="subunit">
    <text evidence="7">Homodimer.</text>
</comment>
<gene>
    <name evidence="7 10" type="primary">pyrF</name>
    <name evidence="10" type="ORF">E9677_04785</name>
</gene>
<reference evidence="10 11" key="1">
    <citation type="submission" date="2019-04" db="EMBL/GenBank/DDBJ databases">
        <title>Genome sequence of strain 7209-2.</title>
        <authorList>
            <person name="Gao J."/>
            <person name="Sun J."/>
        </authorList>
    </citation>
    <scope>NUCLEOTIDE SEQUENCE [LARGE SCALE GENOMIC DNA]</scope>
    <source>
        <strain evidence="10 11">7209-2</strain>
    </source>
</reference>
<evidence type="ECO:0000256" key="4">
    <source>
        <dbReference type="ARBA" id="ARBA00022975"/>
    </source>
</evidence>
<feature type="binding site" evidence="7">
    <location>
        <position position="26"/>
    </location>
    <ligand>
        <name>substrate</name>
    </ligand>
</feature>
<evidence type="ECO:0000256" key="2">
    <source>
        <dbReference type="ARBA" id="ARBA00004861"/>
    </source>
</evidence>
<evidence type="ECO:0000256" key="6">
    <source>
        <dbReference type="ARBA" id="ARBA00049157"/>
    </source>
</evidence>
<dbReference type="InterPro" id="IPR001754">
    <property type="entry name" value="OMPdeCOase_dom"/>
</dbReference>
<dbReference type="InterPro" id="IPR011060">
    <property type="entry name" value="RibuloseP-bd_barrel"/>
</dbReference>
<accession>A0ABY2R0S7</accession>
<dbReference type="InterPro" id="IPR014732">
    <property type="entry name" value="OMPdecase"/>
</dbReference>
<keyword evidence="5 7" id="KW-0456">Lyase</keyword>
<evidence type="ECO:0000259" key="9">
    <source>
        <dbReference type="SMART" id="SM00934"/>
    </source>
</evidence>
<evidence type="ECO:0000256" key="5">
    <source>
        <dbReference type="ARBA" id="ARBA00023239"/>
    </source>
</evidence>
<feature type="binding site" evidence="7">
    <location>
        <position position="191"/>
    </location>
    <ligand>
        <name>substrate</name>
    </ligand>
</feature>
<feature type="domain" description="Orotidine 5'-phosphate decarboxylase" evidence="9">
    <location>
        <begin position="20"/>
        <end position="236"/>
    </location>
</feature>
<dbReference type="CDD" id="cd04725">
    <property type="entry name" value="OMP_decarboxylase_like"/>
    <property type="match status" value="1"/>
</dbReference>
<dbReference type="InterPro" id="IPR013785">
    <property type="entry name" value="Aldolase_TIM"/>
</dbReference>
<keyword evidence="4 7" id="KW-0665">Pyrimidine biosynthesis</keyword>
<feature type="binding site" evidence="7">
    <location>
        <position position="48"/>
    </location>
    <ligand>
        <name>substrate</name>
    </ligand>
</feature>
<feature type="binding site" evidence="7">
    <location>
        <position position="130"/>
    </location>
    <ligand>
        <name>substrate</name>
    </ligand>
</feature>
<feature type="binding site" evidence="7">
    <location>
        <position position="221"/>
    </location>
    <ligand>
        <name>substrate</name>
    </ligand>
</feature>
<dbReference type="PANTHER" id="PTHR32119">
    <property type="entry name" value="OROTIDINE 5'-PHOSPHATE DECARBOXYLASE"/>
    <property type="match status" value="1"/>
</dbReference>
<dbReference type="Proteomes" id="UP000309667">
    <property type="component" value="Unassembled WGS sequence"/>
</dbReference>
<feature type="binding site" evidence="7">
    <location>
        <begin position="75"/>
        <end position="84"/>
    </location>
    <ligand>
        <name>substrate</name>
    </ligand>
</feature>
<dbReference type="InterPro" id="IPR018089">
    <property type="entry name" value="OMPdecase_AS"/>
</dbReference>
<evidence type="ECO:0000313" key="10">
    <source>
        <dbReference type="EMBL" id="THV17303.1"/>
    </source>
</evidence>
<dbReference type="NCBIfam" id="TIGR01740">
    <property type="entry name" value="pyrF"/>
    <property type="match status" value="1"/>
</dbReference>
<dbReference type="HAMAP" id="MF_01200_B">
    <property type="entry name" value="OMPdecase_type1_B"/>
    <property type="match status" value="1"/>
</dbReference>
<comment type="caution">
    <text evidence="7">Lacks conserved residue(s) required for the propagation of feature annotation.</text>
</comment>
<feature type="active site" description="Proton donor" evidence="7">
    <location>
        <position position="77"/>
    </location>
</feature>
<dbReference type="GO" id="GO:0004590">
    <property type="term" value="F:orotidine-5'-phosphate decarboxylase activity"/>
    <property type="evidence" value="ECO:0007669"/>
    <property type="project" value="UniProtKB-EC"/>
</dbReference>
<evidence type="ECO:0000313" key="11">
    <source>
        <dbReference type="Proteomes" id="UP000309667"/>
    </source>
</evidence>
<dbReference type="Pfam" id="PF00215">
    <property type="entry name" value="OMPdecase"/>
    <property type="match status" value="1"/>
</dbReference>
<comment type="catalytic activity">
    <reaction evidence="6 7 8">
        <text>orotidine 5'-phosphate + H(+) = UMP + CO2</text>
        <dbReference type="Rhea" id="RHEA:11596"/>
        <dbReference type="ChEBI" id="CHEBI:15378"/>
        <dbReference type="ChEBI" id="CHEBI:16526"/>
        <dbReference type="ChEBI" id="CHEBI:57538"/>
        <dbReference type="ChEBI" id="CHEBI:57865"/>
        <dbReference type="EC" id="4.1.1.23"/>
    </reaction>
</comment>
<dbReference type="InterPro" id="IPR047596">
    <property type="entry name" value="OMPdecase_bac"/>
</dbReference>
<evidence type="ECO:0000256" key="7">
    <source>
        <dbReference type="HAMAP-Rule" id="MF_01200"/>
    </source>
</evidence>
<comment type="similarity">
    <text evidence="7">Belongs to the OMP decarboxylase family. Type 1 subfamily.</text>
</comment>
<protein>
    <recommendedName>
        <fullName evidence="7">Orotidine 5'-phosphate decarboxylase</fullName>
        <ecNumber evidence="7">4.1.1.23</ecNumber>
    </recommendedName>
    <alternativeName>
        <fullName evidence="7">OMP decarboxylase</fullName>
        <shortName evidence="7">OMPDCase</shortName>
        <shortName evidence="7">OMPdecase</shortName>
    </alternativeName>
</protein>
<evidence type="ECO:0000256" key="1">
    <source>
        <dbReference type="ARBA" id="ARBA00002356"/>
    </source>
</evidence>
<organism evidence="10 11">
    <name type="scientific">Rhizobium rhizophilum</name>
    <dbReference type="NCBI Taxonomy" id="1850373"/>
    <lineage>
        <taxon>Bacteria</taxon>
        <taxon>Pseudomonadati</taxon>
        <taxon>Pseudomonadota</taxon>
        <taxon>Alphaproteobacteria</taxon>
        <taxon>Hyphomicrobiales</taxon>
        <taxon>Rhizobiaceae</taxon>
        <taxon>Rhizobium/Agrobacterium group</taxon>
        <taxon>Rhizobium</taxon>
    </lineage>
</organism>
<evidence type="ECO:0000256" key="8">
    <source>
        <dbReference type="RuleBase" id="RU000512"/>
    </source>
</evidence>
<dbReference type="NCBIfam" id="NF001273">
    <property type="entry name" value="PRK00230.1"/>
    <property type="match status" value="1"/>
</dbReference>
<evidence type="ECO:0000256" key="3">
    <source>
        <dbReference type="ARBA" id="ARBA00022793"/>
    </source>
</evidence>
<name>A0ABY2R0S7_9HYPH</name>
<dbReference type="EMBL" id="STGT01000001">
    <property type="protein sequence ID" value="THV17303.1"/>
    <property type="molecule type" value="Genomic_DNA"/>
</dbReference>